<evidence type="ECO:0000256" key="6">
    <source>
        <dbReference type="ARBA" id="ARBA00022600"/>
    </source>
</evidence>
<dbReference type="Gene3D" id="3.90.1200.10">
    <property type="match status" value="1"/>
</dbReference>
<evidence type="ECO:0000256" key="11">
    <source>
        <dbReference type="ARBA" id="ARBA00023056"/>
    </source>
</evidence>
<keyword evidence="12 14" id="KW-0119">Carbohydrate metabolism</keyword>
<evidence type="ECO:0000256" key="1">
    <source>
        <dbReference type="ARBA" id="ARBA00000826"/>
    </source>
</evidence>
<dbReference type="Pfam" id="PF02806">
    <property type="entry name" value="Alpha-amylase_C"/>
    <property type="match status" value="1"/>
</dbReference>
<evidence type="ECO:0000256" key="7">
    <source>
        <dbReference type="ARBA" id="ARBA00022679"/>
    </source>
</evidence>
<keyword evidence="8" id="KW-0547">Nucleotide-binding</keyword>
<dbReference type="InterPro" id="IPR013780">
    <property type="entry name" value="Glyco_hydro_b"/>
</dbReference>
<dbReference type="EC" id="2.4.1.18" evidence="14"/>
<dbReference type="InterPro" id="IPR011009">
    <property type="entry name" value="Kinase-like_dom_sf"/>
</dbReference>
<evidence type="ECO:0000256" key="4">
    <source>
        <dbReference type="ARBA" id="ARBA00009000"/>
    </source>
</evidence>
<dbReference type="NCBIfam" id="NF003811">
    <property type="entry name" value="PRK05402.1"/>
    <property type="match status" value="1"/>
</dbReference>
<evidence type="ECO:0000256" key="5">
    <source>
        <dbReference type="ARBA" id="ARBA00011245"/>
    </source>
</evidence>
<keyword evidence="11 14" id="KW-0320">Glycogen biosynthesis</keyword>
<dbReference type="SUPFAM" id="SSF51011">
    <property type="entry name" value="Glycosyl hydrolase domain"/>
    <property type="match status" value="1"/>
</dbReference>
<comment type="catalytic activity">
    <reaction evidence="1 14">
        <text>Transfers a segment of a (1-&gt;4)-alpha-D-glucan chain to a primary hydroxy group in a similar glucan chain.</text>
        <dbReference type="EC" id="2.4.1.18"/>
    </reaction>
</comment>
<dbReference type="InterPro" id="IPR004193">
    <property type="entry name" value="Glyco_hydro_13_N"/>
</dbReference>
<evidence type="ECO:0000256" key="13">
    <source>
        <dbReference type="ARBA" id="ARBA00049067"/>
    </source>
</evidence>
<evidence type="ECO:0000256" key="2">
    <source>
        <dbReference type="ARBA" id="ARBA00004964"/>
    </source>
</evidence>
<evidence type="ECO:0000313" key="18">
    <source>
        <dbReference type="Proteomes" id="UP001209083"/>
    </source>
</evidence>
<dbReference type="InterPro" id="IPR006047">
    <property type="entry name" value="GH13_cat_dom"/>
</dbReference>
<sequence length="1265" mass="138787">MSVSGELQRLLHSWLPAQRWFPAKGRGISISALSSVQVFDRALAGDAVTGRNHILMLDSGDRMDIIQVPLTFRVSRLDAPDSAYLGEVDDITLGRRHVYDGVHDPEFVRAIASLITSGRTHADRKLAGRTVAGIQQPTITGAPTKVITGEQSNSSIVISDRSAPAILKLFRVLSAGANPDVEVTAALSAASCTSVPQTMGWLEGKWFNPVSLKEESGHFAVLSEFIAGSTDAWAAAVQAAQLDLDFSEPADQLGIAVARIHKTLSDVFGARHPGPAQTGRIVDGLQKRVLWALSEARDVLSPYNEQLHEHISRLGDIDNVGMVQRIHGDLHLGQVLHSEARGWVVLDFEGEPLRPLSERSHPDVPLRDVVGILRSFDYAANFVALEDPDPASRDVVSKRTAAWAQKASAAFLDGYARESGQPAIGTDPLLRVYWLDKALYEVVYELRNRPNWLQVPLRSVGAILNNESEVTGGPAAEAAKPEAEEAGRAEVAADTTADSEAVGSPAEAAAPEASESESGFENDGTDMADAESDPEFSGSPSPRPVSQDVLQRVSDGSYHNPHSVLGAHQDADGTVTIRACKHLAKSVVARTPTETIPLTHEYGGIFSAAFRPADGLIPEYRLETSYIDDDLHVTDDPYRFVPTLGEMDLHLIGEGRHEELWTVLGAHPRRYPGNQGDISGTSFAVWAPAAQAVRVVGDFNGWNGVGHAMRSLGSSGVWELFIPGVGVGNAYKFEILSRHGQWLQKADPMAFGTELPPATGSVITESRYTFNDDEWIAQRSSTNPHDAPVSAYEVHLGSWRLGLGYRELATELVDYVVELGFTHVEFMPVAEHPFGGSWGYQVTSYYAPTSRFGHPDEFRFLVDSLHQAGIGVILDWVPAHFPKDEFALAKFDGEALYEHPDPQRGEHPDWGTLIFDYGRREVRNFLVANALYWFDQFHIDGLRVDAVASMLYLDYSREEGQWSPNKEGGRENLEAIGFLQEVNATAYRRFPGILMIAEESTAFPGVTAPTSGGGLGFGLKWNMGWMHDSLGYISADPLYRQHQHNQLTFSIVYAFSENYLLPISHDEVVHGKGSLLRKMPGDRWQQLANLRAFLAYQWAHPGKQLIFMGTEFGQEAEWSHDHGLDWWLTDDPRHSGVQRLVGSLNDVYRNTPALYARDNEPGGFQWLDGADAARNVVSFVRWDRDDKPLVCVANFAGMAHESYRLALPFEGTWIERVNTDAEQYGGSGSGNLGQVTAVAGHHMGQPAHADLRLPPLGVLYLTPGE</sequence>
<gene>
    <name evidence="14 17" type="primary">glgB</name>
    <name evidence="17" type="ORF">LWF01_14100</name>
</gene>
<feature type="active site" description="Proton donor" evidence="14">
    <location>
        <position position="998"/>
    </location>
</feature>
<evidence type="ECO:0000256" key="10">
    <source>
        <dbReference type="ARBA" id="ARBA00022840"/>
    </source>
</evidence>
<feature type="domain" description="Glycosyl hydrolase family 13 catalytic" evidence="16">
    <location>
        <begin position="793"/>
        <end position="1174"/>
    </location>
</feature>
<dbReference type="Pfam" id="PF18085">
    <property type="entry name" value="Mak_N_cap"/>
    <property type="match status" value="1"/>
</dbReference>
<dbReference type="SUPFAM" id="SSF56112">
    <property type="entry name" value="Protein kinase-like (PK-like)"/>
    <property type="match status" value="1"/>
</dbReference>
<dbReference type="Pfam" id="PF22019">
    <property type="entry name" value="GlgB_N"/>
    <property type="match status" value="1"/>
</dbReference>
<comment type="function">
    <text evidence="14">Catalyzes the formation of the alpha-1,6-glucosidic linkages in glycogen by scission of a 1,4-alpha-linked oligosaccharide from growing alpha-1,4-glucan chains and the subsequent attachment of the oligosaccharide to the alpha-1,6 position.</text>
</comment>
<dbReference type="NCBIfam" id="TIGR01515">
    <property type="entry name" value="branching_enzym"/>
    <property type="match status" value="1"/>
</dbReference>
<keyword evidence="9" id="KW-0418">Kinase</keyword>
<dbReference type="SUPFAM" id="SSF51445">
    <property type="entry name" value="(Trans)glycosidases"/>
    <property type="match status" value="1"/>
</dbReference>
<dbReference type="Gene3D" id="3.20.20.80">
    <property type="entry name" value="Glycosidases"/>
    <property type="match status" value="1"/>
</dbReference>
<dbReference type="Pfam" id="PF02922">
    <property type="entry name" value="CBM_48"/>
    <property type="match status" value="1"/>
</dbReference>
<dbReference type="InterPro" id="IPR044143">
    <property type="entry name" value="GlgB_N_E_set_prok"/>
</dbReference>
<evidence type="ECO:0000256" key="3">
    <source>
        <dbReference type="ARBA" id="ARBA00006219"/>
    </source>
</evidence>
<feature type="compositionally biased region" description="Basic and acidic residues" evidence="15">
    <location>
        <begin position="479"/>
        <end position="488"/>
    </location>
</feature>
<dbReference type="RefSeq" id="WP_349637997.1">
    <property type="nucleotide sequence ID" value="NZ_CP090958.1"/>
</dbReference>
<dbReference type="PANTHER" id="PTHR43651">
    <property type="entry name" value="1,4-ALPHA-GLUCAN-BRANCHING ENZYME"/>
    <property type="match status" value="1"/>
</dbReference>
<dbReference type="InterPro" id="IPR017853">
    <property type="entry name" value="GH"/>
</dbReference>
<dbReference type="Pfam" id="PF00128">
    <property type="entry name" value="Alpha-amylase"/>
    <property type="match status" value="1"/>
</dbReference>
<feature type="compositionally biased region" description="Acidic residues" evidence="15">
    <location>
        <begin position="514"/>
        <end position="534"/>
    </location>
</feature>
<keyword evidence="10" id="KW-0067">ATP-binding</keyword>
<protein>
    <recommendedName>
        <fullName evidence="14">1,4-alpha-glucan branching enzyme GlgB</fullName>
        <ecNumber evidence="14">2.4.1.18</ecNumber>
    </recommendedName>
    <alternativeName>
        <fullName evidence="14">1,4-alpha-D-glucan:1,4-alpha-D-glucan 6-glucosyl-transferase</fullName>
    </alternativeName>
    <alternativeName>
        <fullName evidence="14">Alpha-(1-&gt;4)-glucan branching enzyme</fullName>
    </alternativeName>
    <alternativeName>
        <fullName evidence="14">Glycogen branching enzyme</fullName>
        <shortName evidence="14">BE</shortName>
    </alternativeName>
</protein>
<evidence type="ECO:0000256" key="14">
    <source>
        <dbReference type="HAMAP-Rule" id="MF_00685"/>
    </source>
</evidence>
<comment type="pathway">
    <text evidence="2 14">Glycan biosynthesis; glycogen biosynthesis.</text>
</comment>
<evidence type="ECO:0000256" key="8">
    <source>
        <dbReference type="ARBA" id="ARBA00022741"/>
    </source>
</evidence>
<dbReference type="InterPro" id="IPR013783">
    <property type="entry name" value="Ig-like_fold"/>
</dbReference>
<dbReference type="Proteomes" id="UP001209083">
    <property type="component" value="Chromosome"/>
</dbReference>
<dbReference type="SUPFAM" id="SSF81296">
    <property type="entry name" value="E set domains"/>
    <property type="match status" value="2"/>
</dbReference>
<comment type="similarity">
    <text evidence="3">Belongs to the aminoglycoside phosphotransferase family.</text>
</comment>
<dbReference type="InterPro" id="IPR014756">
    <property type="entry name" value="Ig_E-set"/>
</dbReference>
<dbReference type="InterPro" id="IPR006407">
    <property type="entry name" value="GlgB"/>
</dbReference>
<dbReference type="GO" id="GO:0003844">
    <property type="term" value="F:1,4-alpha-glucan branching enzyme activity"/>
    <property type="evidence" value="ECO:0007669"/>
    <property type="project" value="UniProtKB-EC"/>
</dbReference>
<dbReference type="EMBL" id="CP090958">
    <property type="protein sequence ID" value="WGW11213.1"/>
    <property type="molecule type" value="Genomic_DNA"/>
</dbReference>
<evidence type="ECO:0000313" key="17">
    <source>
        <dbReference type="EMBL" id="WGW11213.1"/>
    </source>
</evidence>
<dbReference type="InterPro" id="IPR040999">
    <property type="entry name" value="Mak_N_cap"/>
</dbReference>
<dbReference type="HAMAP" id="MF_00685">
    <property type="entry name" value="GlgB"/>
    <property type="match status" value="1"/>
</dbReference>
<comment type="similarity">
    <text evidence="4 14">Belongs to the glycosyl hydrolase 13 family. GlgB subfamily.</text>
</comment>
<evidence type="ECO:0000256" key="15">
    <source>
        <dbReference type="SAM" id="MobiDB-lite"/>
    </source>
</evidence>
<evidence type="ECO:0000259" key="16">
    <source>
        <dbReference type="SMART" id="SM00642"/>
    </source>
</evidence>
<evidence type="ECO:0000256" key="12">
    <source>
        <dbReference type="ARBA" id="ARBA00023277"/>
    </source>
</evidence>
<dbReference type="PANTHER" id="PTHR43651:SF3">
    <property type="entry name" value="1,4-ALPHA-GLUCAN-BRANCHING ENZYME"/>
    <property type="match status" value="1"/>
</dbReference>
<dbReference type="Gene3D" id="2.60.40.10">
    <property type="entry name" value="Immunoglobulins"/>
    <property type="match status" value="2"/>
</dbReference>
<keyword evidence="18" id="KW-1185">Reference proteome</keyword>
<keyword evidence="6 14" id="KW-0321">Glycogen metabolism</keyword>
<comment type="catalytic activity">
    <reaction evidence="13">
        <text>D-maltose + ATP = alpha-maltose 1-phosphate + ADP + H(+)</text>
        <dbReference type="Rhea" id="RHEA:31915"/>
        <dbReference type="ChEBI" id="CHEBI:15378"/>
        <dbReference type="ChEBI" id="CHEBI:17306"/>
        <dbReference type="ChEBI" id="CHEBI:30616"/>
        <dbReference type="ChEBI" id="CHEBI:63576"/>
        <dbReference type="ChEBI" id="CHEBI:456216"/>
        <dbReference type="EC" id="2.7.1.175"/>
    </reaction>
</comment>
<dbReference type="InterPro" id="IPR006048">
    <property type="entry name" value="A-amylase/branching_C"/>
</dbReference>
<dbReference type="NCBIfam" id="NF008967">
    <property type="entry name" value="PRK12313.1"/>
    <property type="match status" value="1"/>
</dbReference>
<dbReference type="CDD" id="cd11322">
    <property type="entry name" value="AmyAc_Glg_BE"/>
    <property type="match status" value="1"/>
</dbReference>
<proteinExistence type="inferred from homology"/>
<reference evidence="17 18" key="1">
    <citation type="submission" date="2023-05" db="EMBL/GenBank/DDBJ databases">
        <title>Lithophilousrod everest ZFBP1038 complete genpme.</title>
        <authorList>
            <person name="Tian M."/>
        </authorList>
    </citation>
    <scope>NUCLEOTIDE SEQUENCE [LARGE SCALE GENOMIC DNA]</scope>
    <source>
        <strain evidence="17 18">ZFBP1038</strain>
    </source>
</reference>
<evidence type="ECO:0000256" key="9">
    <source>
        <dbReference type="ARBA" id="ARBA00022777"/>
    </source>
</evidence>
<keyword evidence="14 17" id="KW-0328">Glycosyltransferase</keyword>
<comment type="subunit">
    <text evidence="5 14">Monomer.</text>
</comment>
<dbReference type="CDD" id="cd02855">
    <property type="entry name" value="E_set_GBE_prok_N"/>
    <property type="match status" value="1"/>
</dbReference>
<feature type="region of interest" description="Disordered" evidence="15">
    <location>
        <begin position="470"/>
        <end position="547"/>
    </location>
</feature>
<accession>A0ABY8QQE8</accession>
<dbReference type="SMART" id="SM00642">
    <property type="entry name" value="Aamy"/>
    <property type="match status" value="1"/>
</dbReference>
<name>A0ABY8QQE8_9MICO</name>
<dbReference type="InterPro" id="IPR054169">
    <property type="entry name" value="GlgB_N"/>
</dbReference>
<dbReference type="Gene3D" id="2.60.40.1180">
    <property type="entry name" value="Golgi alpha-mannosidase II"/>
    <property type="match status" value="1"/>
</dbReference>
<feature type="active site" description="Nucleophile" evidence="14">
    <location>
        <position position="945"/>
    </location>
</feature>
<keyword evidence="7 14" id="KW-0808">Transferase</keyword>
<feature type="compositionally biased region" description="Low complexity" evidence="15">
    <location>
        <begin position="489"/>
        <end position="513"/>
    </location>
</feature>
<organism evidence="17 18">
    <name type="scientific">Saxibacter everestensis</name>
    <dbReference type="NCBI Taxonomy" id="2909229"/>
    <lineage>
        <taxon>Bacteria</taxon>
        <taxon>Bacillati</taxon>
        <taxon>Actinomycetota</taxon>
        <taxon>Actinomycetes</taxon>
        <taxon>Micrococcales</taxon>
        <taxon>Brevibacteriaceae</taxon>
        <taxon>Saxibacter</taxon>
    </lineage>
</organism>